<dbReference type="AlphaFoldDB" id="A0A1H2TQ22"/>
<feature type="transmembrane region" description="Helical" evidence="1">
    <location>
        <begin position="6"/>
        <end position="25"/>
    </location>
</feature>
<dbReference type="STRING" id="985054.SAMN05444358_101882"/>
<evidence type="ECO:0000313" key="2">
    <source>
        <dbReference type="EMBL" id="SDW45971.1"/>
    </source>
</evidence>
<name>A0A1H2TQ22_9RHOB</name>
<evidence type="ECO:0008006" key="4">
    <source>
        <dbReference type="Google" id="ProtNLM"/>
    </source>
</evidence>
<keyword evidence="1" id="KW-0812">Transmembrane</keyword>
<reference evidence="3" key="1">
    <citation type="submission" date="2016-10" db="EMBL/GenBank/DDBJ databases">
        <authorList>
            <person name="Varghese N."/>
            <person name="Submissions S."/>
        </authorList>
    </citation>
    <scope>NUCLEOTIDE SEQUENCE [LARGE SCALE GENOMIC DNA]</scope>
    <source>
        <strain evidence="3">DSM 27839</strain>
    </source>
</reference>
<proteinExistence type="predicted"/>
<sequence>MTNQIAIWLGLLILGGLMLDVALFGTDHLLFLGKKLYEFLDWLAFWR</sequence>
<evidence type="ECO:0000313" key="3">
    <source>
        <dbReference type="Proteomes" id="UP000183400"/>
    </source>
</evidence>
<keyword evidence="1" id="KW-1133">Transmembrane helix</keyword>
<evidence type="ECO:0000256" key="1">
    <source>
        <dbReference type="SAM" id="Phobius"/>
    </source>
</evidence>
<dbReference type="RefSeq" id="WP_176797654.1">
    <property type="nucleotide sequence ID" value="NZ_FNNP01000001.1"/>
</dbReference>
<dbReference type="Proteomes" id="UP000183400">
    <property type="component" value="Unassembled WGS sequence"/>
</dbReference>
<keyword evidence="1" id="KW-0472">Membrane</keyword>
<accession>A0A1H2TQ22</accession>
<organism evidence="2 3">
    <name type="scientific">Ruegeria halocynthiae</name>
    <dbReference type="NCBI Taxonomy" id="985054"/>
    <lineage>
        <taxon>Bacteria</taxon>
        <taxon>Pseudomonadati</taxon>
        <taxon>Pseudomonadota</taxon>
        <taxon>Alphaproteobacteria</taxon>
        <taxon>Rhodobacterales</taxon>
        <taxon>Roseobacteraceae</taxon>
        <taxon>Ruegeria</taxon>
    </lineage>
</organism>
<keyword evidence="3" id="KW-1185">Reference proteome</keyword>
<dbReference type="EMBL" id="FNNP01000001">
    <property type="protein sequence ID" value="SDW45971.1"/>
    <property type="molecule type" value="Genomic_DNA"/>
</dbReference>
<protein>
    <recommendedName>
        <fullName evidence="4">Glyceraldehyde-3-phosphate dehydrogenase</fullName>
    </recommendedName>
</protein>
<gene>
    <name evidence="2" type="ORF">SAMN05444358_101882</name>
</gene>